<evidence type="ECO:0000313" key="11">
    <source>
        <dbReference type="Proteomes" id="UP000285575"/>
    </source>
</evidence>
<evidence type="ECO:0000259" key="7">
    <source>
        <dbReference type="Pfam" id="PF06429"/>
    </source>
</evidence>
<dbReference type="Pfam" id="PF07559">
    <property type="entry name" value="FlgE_D2"/>
    <property type="match status" value="1"/>
</dbReference>
<comment type="similarity">
    <text evidence="2 5">Belongs to the flagella basal body rod proteins family.</text>
</comment>
<evidence type="ECO:0000256" key="2">
    <source>
        <dbReference type="ARBA" id="ARBA00009677"/>
    </source>
</evidence>
<dbReference type="PROSITE" id="PS00588">
    <property type="entry name" value="FLAGELLA_BB_ROD"/>
    <property type="match status" value="1"/>
</dbReference>
<comment type="caution">
    <text evidence="10">The sequence shown here is derived from an EMBL/GenBank/DDBJ whole genome shotgun (WGS) entry which is preliminary data.</text>
</comment>
<sequence length="420" mass="43524">MSFQQGLSGLNASSKNLEIIGNNIANANTFGTKVSRAEFADVYAAALNGAGANSIGIGTNMATVAQQFTQGAITTTENPMDLAINGAGFFQVTDGKSPTTYTRNGQFKVDRDGFIVNSFGKQLMGYAADDLGVIQPGQAVPLQLPTGGVSPKSTTRMDIEMNLDSRAGVTVPVAGAAIDFNDAATYNNATSLTVYDAKGQEVALTYYFQKAGTDTWNVFATANGATVLGLPDAPAPLSTITFAADGSAPTNPIGPITFTIPASVNSAGAETLELLDVTLNTGGATQFGSAFSVTDLRQDGFSAGQLVAIAVENNGIITARYSNGQSRPAGQIEVATFRNPQGLQPSGNNQWARTFASGDPVTGVPGDGNLGVLQAGALEESNVDLTGELVQMITAQRIYQANAQTIKAQDQVLQTLVNLR</sequence>
<keyword evidence="4 5" id="KW-0975">Bacterial flagellum</keyword>
<dbReference type="PANTHER" id="PTHR30435:SF1">
    <property type="entry name" value="FLAGELLAR HOOK PROTEIN FLGE"/>
    <property type="match status" value="1"/>
</dbReference>
<dbReference type="PANTHER" id="PTHR30435">
    <property type="entry name" value="FLAGELLAR PROTEIN"/>
    <property type="match status" value="1"/>
</dbReference>
<evidence type="ECO:0000256" key="3">
    <source>
        <dbReference type="ARBA" id="ARBA00019015"/>
    </source>
</evidence>
<keyword evidence="10" id="KW-0969">Cilium</keyword>
<dbReference type="GO" id="GO:0009424">
    <property type="term" value="C:bacterial-type flagellum hook"/>
    <property type="evidence" value="ECO:0007669"/>
    <property type="project" value="TreeGrafter"/>
</dbReference>
<evidence type="ECO:0000256" key="1">
    <source>
        <dbReference type="ARBA" id="ARBA00004117"/>
    </source>
</evidence>
<keyword evidence="10" id="KW-0282">Flagellum</keyword>
<dbReference type="GO" id="GO:0005829">
    <property type="term" value="C:cytosol"/>
    <property type="evidence" value="ECO:0007669"/>
    <property type="project" value="TreeGrafter"/>
</dbReference>
<dbReference type="InterPro" id="IPR019776">
    <property type="entry name" value="Flagellar_basal_body_rod_CS"/>
</dbReference>
<dbReference type="InterPro" id="IPR053967">
    <property type="entry name" value="LlgE_F_G-like_D1"/>
</dbReference>
<organism evidence="10 11">
    <name type="scientific">Rubrivivax rivuli</name>
    <dbReference type="NCBI Taxonomy" id="1862385"/>
    <lineage>
        <taxon>Bacteria</taxon>
        <taxon>Pseudomonadati</taxon>
        <taxon>Pseudomonadota</taxon>
        <taxon>Betaproteobacteria</taxon>
        <taxon>Burkholderiales</taxon>
        <taxon>Sphaerotilaceae</taxon>
        <taxon>Rubrivivax</taxon>
    </lineage>
</organism>
<proteinExistence type="inferred from homology"/>
<reference evidence="10 11" key="1">
    <citation type="submission" date="2019-01" db="EMBL/GenBank/DDBJ databases">
        <authorList>
            <person name="Chen W.-M."/>
        </authorList>
    </citation>
    <scope>NUCLEOTIDE SEQUENCE [LARGE SCALE GENOMIC DNA]</scope>
    <source>
        <strain evidence="10 11">KYPY4</strain>
    </source>
</reference>
<name>A0A437RFJ7_9BURK</name>
<dbReference type="AlphaFoldDB" id="A0A437RFJ7"/>
<accession>A0A437RFJ7</accession>
<dbReference type="InterPro" id="IPR010930">
    <property type="entry name" value="Flg_bb/hook_C_dom"/>
</dbReference>
<dbReference type="NCBIfam" id="NF004238">
    <property type="entry name" value="PRK05682.1-1"/>
    <property type="match status" value="1"/>
</dbReference>
<dbReference type="InterPro" id="IPR001444">
    <property type="entry name" value="Flag_bb_rod_N"/>
</dbReference>
<evidence type="ECO:0000313" key="10">
    <source>
        <dbReference type="EMBL" id="RVU45523.1"/>
    </source>
</evidence>
<feature type="domain" description="Flagellar hook protein FlgE/F/G-like D1" evidence="9">
    <location>
        <begin position="83"/>
        <end position="141"/>
    </location>
</feature>
<comment type="subcellular location">
    <subcellularLocation>
        <location evidence="1 5">Bacterial flagellum basal body</location>
    </subcellularLocation>
</comment>
<evidence type="ECO:0000256" key="5">
    <source>
        <dbReference type="RuleBase" id="RU362116"/>
    </source>
</evidence>
<feature type="domain" description="Flagellar basal body rod protein N-terminal" evidence="6">
    <location>
        <begin position="6"/>
        <end position="31"/>
    </location>
</feature>
<dbReference type="Pfam" id="PF00460">
    <property type="entry name" value="Flg_bb_rod"/>
    <property type="match status" value="1"/>
</dbReference>
<evidence type="ECO:0000259" key="6">
    <source>
        <dbReference type="Pfam" id="PF00460"/>
    </source>
</evidence>
<dbReference type="EMBL" id="SACR01000004">
    <property type="protein sequence ID" value="RVU45523.1"/>
    <property type="molecule type" value="Genomic_DNA"/>
</dbReference>
<dbReference type="SUPFAM" id="SSF117143">
    <property type="entry name" value="Flagellar hook protein flgE"/>
    <property type="match status" value="1"/>
</dbReference>
<dbReference type="InterPro" id="IPR037925">
    <property type="entry name" value="FlgE/F/G-like"/>
</dbReference>
<dbReference type="InterPro" id="IPR037058">
    <property type="entry name" value="Falgellar_hook_FlgE_sf"/>
</dbReference>
<comment type="function">
    <text evidence="5">A flexible structure which links the flagellar filament to the drive apparatus in the basal body.</text>
</comment>
<protein>
    <recommendedName>
        <fullName evidence="3 5">Flagellar hook protein FlgE</fullName>
    </recommendedName>
</protein>
<keyword evidence="11" id="KW-1185">Reference proteome</keyword>
<dbReference type="GO" id="GO:0009425">
    <property type="term" value="C:bacterial-type flagellum basal body"/>
    <property type="evidence" value="ECO:0007669"/>
    <property type="project" value="UniProtKB-SubCell"/>
</dbReference>
<evidence type="ECO:0000259" key="9">
    <source>
        <dbReference type="Pfam" id="PF22692"/>
    </source>
</evidence>
<feature type="domain" description="Flagellar basal-body/hook protein C-terminal" evidence="7">
    <location>
        <begin position="374"/>
        <end position="419"/>
    </location>
</feature>
<dbReference type="InterPro" id="IPR011491">
    <property type="entry name" value="FlgE_D2"/>
</dbReference>
<dbReference type="GO" id="GO:0071978">
    <property type="term" value="P:bacterial-type flagellum-dependent swarming motility"/>
    <property type="evidence" value="ECO:0007669"/>
    <property type="project" value="TreeGrafter"/>
</dbReference>
<dbReference type="RefSeq" id="WP_128229612.1">
    <property type="nucleotide sequence ID" value="NZ_SACR01000004.1"/>
</dbReference>
<dbReference type="Pfam" id="PF22692">
    <property type="entry name" value="LlgE_F_G_D1"/>
    <property type="match status" value="1"/>
</dbReference>
<dbReference type="Pfam" id="PF06429">
    <property type="entry name" value="Flg_bbr_C"/>
    <property type="match status" value="1"/>
</dbReference>
<keyword evidence="10" id="KW-0966">Cell projection</keyword>
<evidence type="ECO:0000259" key="8">
    <source>
        <dbReference type="Pfam" id="PF07559"/>
    </source>
</evidence>
<dbReference type="OrthoDB" id="8578401at2"/>
<gene>
    <name evidence="10" type="ORF">EOE66_15540</name>
</gene>
<dbReference type="Proteomes" id="UP000285575">
    <property type="component" value="Unassembled WGS sequence"/>
</dbReference>
<dbReference type="Gene3D" id="2.60.98.20">
    <property type="entry name" value="Flagellar hook protein FlgE"/>
    <property type="match status" value="1"/>
</dbReference>
<feature type="domain" description="Flagellar hook protein FlgE D2" evidence="8">
    <location>
        <begin position="162"/>
        <end position="301"/>
    </location>
</feature>
<evidence type="ECO:0000256" key="4">
    <source>
        <dbReference type="ARBA" id="ARBA00023143"/>
    </source>
</evidence>
<dbReference type="InterPro" id="IPR020013">
    <property type="entry name" value="Flagellar_FlgE/F/G"/>
</dbReference>
<dbReference type="NCBIfam" id="TIGR03506">
    <property type="entry name" value="FlgEFG_subfam"/>
    <property type="match status" value="1"/>
</dbReference>